<dbReference type="AlphaFoldDB" id="A0A9N8VKB8"/>
<evidence type="ECO:0000313" key="2">
    <source>
        <dbReference type="Proteomes" id="UP000789375"/>
    </source>
</evidence>
<dbReference type="SUPFAM" id="SSF117281">
    <property type="entry name" value="Kelch motif"/>
    <property type="match status" value="1"/>
</dbReference>
<keyword evidence="2" id="KW-1185">Reference proteome</keyword>
<comment type="caution">
    <text evidence="1">The sequence shown here is derived from an EMBL/GenBank/DDBJ whole genome shotgun (WGS) entry which is preliminary data.</text>
</comment>
<proteinExistence type="predicted"/>
<dbReference type="EMBL" id="CAJVPP010000185">
    <property type="protein sequence ID" value="CAG8452555.1"/>
    <property type="molecule type" value="Genomic_DNA"/>
</dbReference>
<protein>
    <submittedName>
        <fullName evidence="1">4914_t:CDS:1</fullName>
    </submittedName>
</protein>
<sequence length="262" mass="30367">MTRIYLDMFYLMLVYYLYFNKFTLALTPPNTVWQLTAALVDSRIYFTGGIRSPPFQNFFYLNVGKPFKIDEPPFVDLGSEAASVPEHAWSTFTLCGHNNSNLVMFSGISNPDHTNAVYTYDTKLQYPAWRSFFTKNELSNKYSGIYDEHNNRMDIFDSWIGKWTFSNTSIESTPAGRYDTTQQNFTWPTAYVSTTTPTLRNCHSATLVDDYMIVAFWEYPKYGKELVILDTSNKSDYKWISEFNPDRNKTDSIVSIVKPTCM</sequence>
<dbReference type="InterPro" id="IPR015915">
    <property type="entry name" value="Kelch-typ_b-propeller"/>
</dbReference>
<evidence type="ECO:0000313" key="1">
    <source>
        <dbReference type="EMBL" id="CAG8452555.1"/>
    </source>
</evidence>
<reference evidence="1" key="1">
    <citation type="submission" date="2021-06" db="EMBL/GenBank/DDBJ databases">
        <authorList>
            <person name="Kallberg Y."/>
            <person name="Tangrot J."/>
            <person name="Rosling A."/>
        </authorList>
    </citation>
    <scope>NUCLEOTIDE SEQUENCE</scope>
    <source>
        <strain evidence="1">87-6 pot B 2015</strain>
    </source>
</reference>
<name>A0A9N8VKB8_FUNMO</name>
<dbReference type="Gene3D" id="2.120.10.80">
    <property type="entry name" value="Kelch-type beta propeller"/>
    <property type="match status" value="1"/>
</dbReference>
<organism evidence="1 2">
    <name type="scientific">Funneliformis mosseae</name>
    <name type="common">Endomycorrhizal fungus</name>
    <name type="synonym">Glomus mosseae</name>
    <dbReference type="NCBI Taxonomy" id="27381"/>
    <lineage>
        <taxon>Eukaryota</taxon>
        <taxon>Fungi</taxon>
        <taxon>Fungi incertae sedis</taxon>
        <taxon>Mucoromycota</taxon>
        <taxon>Glomeromycotina</taxon>
        <taxon>Glomeromycetes</taxon>
        <taxon>Glomerales</taxon>
        <taxon>Glomeraceae</taxon>
        <taxon>Funneliformis</taxon>
    </lineage>
</organism>
<dbReference type="Proteomes" id="UP000789375">
    <property type="component" value="Unassembled WGS sequence"/>
</dbReference>
<gene>
    <name evidence="1" type="ORF">FMOSSE_LOCUS1602</name>
</gene>
<accession>A0A9N8VKB8</accession>